<comment type="caution">
    <text evidence="2">The sequence shown here is derived from an EMBL/GenBank/DDBJ whole genome shotgun (WGS) entry which is preliminary data.</text>
</comment>
<evidence type="ECO:0000256" key="1">
    <source>
        <dbReference type="SAM" id="Phobius"/>
    </source>
</evidence>
<feature type="transmembrane region" description="Helical" evidence="1">
    <location>
        <begin position="38"/>
        <end position="56"/>
    </location>
</feature>
<keyword evidence="1" id="KW-1133">Transmembrane helix</keyword>
<evidence type="ECO:0000313" key="3">
    <source>
        <dbReference type="Proteomes" id="UP001201844"/>
    </source>
</evidence>
<keyword evidence="2" id="KW-0614">Plasmid</keyword>
<geneLocation type="plasmid" evidence="2">
    <name>unnamed</name>
</geneLocation>
<proteinExistence type="predicted"/>
<dbReference type="InterPro" id="IPR007820">
    <property type="entry name" value="AbrB_fam"/>
</dbReference>
<keyword evidence="3" id="KW-1185">Reference proteome</keyword>
<dbReference type="PANTHER" id="PTHR38457">
    <property type="entry name" value="REGULATOR ABRB-RELATED"/>
    <property type="match status" value="1"/>
</dbReference>
<feature type="transmembrane region" description="Helical" evidence="1">
    <location>
        <begin position="317"/>
        <end position="348"/>
    </location>
</feature>
<evidence type="ECO:0000313" key="2">
    <source>
        <dbReference type="EMBL" id="MCJ8150253.1"/>
    </source>
</evidence>
<dbReference type="EMBL" id="JAKVIN010000005">
    <property type="protein sequence ID" value="MCJ8150253.1"/>
    <property type="molecule type" value="Genomic_DNA"/>
</dbReference>
<feature type="transmembrane region" description="Helical" evidence="1">
    <location>
        <begin position="68"/>
        <end position="85"/>
    </location>
</feature>
<feature type="transmembrane region" description="Helical" evidence="1">
    <location>
        <begin position="220"/>
        <end position="238"/>
    </location>
</feature>
<keyword evidence="1" id="KW-0812">Transmembrane</keyword>
<dbReference type="InterPro" id="IPR017516">
    <property type="entry name" value="AbrB_dup"/>
</dbReference>
<dbReference type="Pfam" id="PF05145">
    <property type="entry name" value="AbrB"/>
    <property type="match status" value="1"/>
</dbReference>
<feature type="transmembrane region" description="Helical" evidence="1">
    <location>
        <begin position="12"/>
        <end position="32"/>
    </location>
</feature>
<dbReference type="Proteomes" id="UP001201844">
    <property type="component" value="Unassembled WGS sequence"/>
</dbReference>
<feature type="transmembrane region" description="Helical" evidence="1">
    <location>
        <begin position="187"/>
        <end position="208"/>
    </location>
</feature>
<accession>A0ABT0CNT7</accession>
<dbReference type="PANTHER" id="PTHR38457:SF1">
    <property type="entry name" value="REGULATOR ABRB-RELATED"/>
    <property type="match status" value="1"/>
</dbReference>
<keyword evidence="1" id="KW-0472">Membrane</keyword>
<dbReference type="PIRSF" id="PIRSF038991">
    <property type="entry name" value="Protein_AbrB"/>
    <property type="match status" value="1"/>
</dbReference>
<name>A0ABT0CNT7_9HYPH</name>
<dbReference type="RefSeq" id="WP_241601515.1">
    <property type="nucleotide sequence ID" value="NZ_JAKVIN010000005.1"/>
</dbReference>
<feature type="transmembrane region" description="Helical" evidence="1">
    <location>
        <begin position="244"/>
        <end position="268"/>
    </location>
</feature>
<dbReference type="NCBIfam" id="TIGR03082">
    <property type="entry name" value="Gneg_AbrB_dup"/>
    <property type="match status" value="1"/>
</dbReference>
<feature type="transmembrane region" description="Helical" evidence="1">
    <location>
        <begin position="275"/>
        <end position="297"/>
    </location>
</feature>
<organism evidence="2 3">
    <name type="scientific">Shinella sedimenti</name>
    <dbReference type="NCBI Taxonomy" id="2919913"/>
    <lineage>
        <taxon>Bacteria</taxon>
        <taxon>Pseudomonadati</taxon>
        <taxon>Pseudomonadota</taxon>
        <taxon>Alphaproteobacteria</taxon>
        <taxon>Hyphomicrobiales</taxon>
        <taxon>Rhizobiaceae</taxon>
        <taxon>Shinella</taxon>
    </lineage>
</organism>
<reference evidence="2 3" key="1">
    <citation type="submission" date="2022-02" db="EMBL/GenBank/DDBJ databases">
        <title>Shinella B3.7 sp. nov., isolated from Sediment (Zhairuo Island).</title>
        <authorList>
            <person name="Chen G."/>
        </authorList>
    </citation>
    <scope>NUCLEOTIDE SEQUENCE [LARGE SCALE GENOMIC DNA]</scope>
    <source>
        <strain evidence="2 3">B3.7</strain>
        <plasmid evidence="2">unnamed</plasmid>
    </source>
</reference>
<feature type="transmembrane region" description="Helical" evidence="1">
    <location>
        <begin position="158"/>
        <end position="175"/>
    </location>
</feature>
<sequence>MIDVVTGFLRSVLSWRIALTLALAAAGGWVFHRLHLPLPWMLGGMTVTMLAALSGVPLARTRPIRPPFAAILGVMLGSAFQPSAFTEIGTLLMLVGAITLTTILCGFAGYQYLRRVAGFDPITAYFAGMPAGLQEMALQGGLAGGDERRIALIHGTRIFLLVMVVPLAFAALFHVDSQSSQIFQHSAADIAVADWLWLIGAGAIGWWLAKRLGVPNAPVIGPLLLSAAIHLGGASAAAPPPGSIVLAQLILGSSLGSNFIGTNWSLLWHSLRHGLCLLPILVSICLGVALLIAPLAGLDRSVLFLSLAPGGTTEMSLIALALHANVALVTSSQLVRILLVNVGAVWLFRSRGKAFLAQDR</sequence>
<feature type="transmembrane region" description="Helical" evidence="1">
    <location>
        <begin position="91"/>
        <end position="113"/>
    </location>
</feature>
<protein>
    <submittedName>
        <fullName evidence="2">AbrB family transcriptional regulator</fullName>
    </submittedName>
</protein>
<gene>
    <name evidence="2" type="ORF">MKI86_13970</name>
</gene>